<dbReference type="EMBL" id="VSSQ01142542">
    <property type="protein sequence ID" value="MPN63319.1"/>
    <property type="molecule type" value="Genomic_DNA"/>
</dbReference>
<dbReference type="AlphaFoldDB" id="A0A645JKS3"/>
<name>A0A645JKS3_9ZZZZ</name>
<evidence type="ECO:0008006" key="2">
    <source>
        <dbReference type="Google" id="ProtNLM"/>
    </source>
</evidence>
<sequence length="78" mass="8399">MVAVRDAAAKQLRLYVDGKPVGETAEKGSGHLGGRNSIQSGYDNWGGAYFIGGMHYFSLLDRALNASEVAALDRTLRQ</sequence>
<proteinExistence type="predicted"/>
<accession>A0A645JKS3</accession>
<dbReference type="SUPFAM" id="SSF49899">
    <property type="entry name" value="Concanavalin A-like lectins/glucanases"/>
    <property type="match status" value="1"/>
</dbReference>
<organism evidence="1">
    <name type="scientific">bioreactor metagenome</name>
    <dbReference type="NCBI Taxonomy" id="1076179"/>
    <lineage>
        <taxon>unclassified sequences</taxon>
        <taxon>metagenomes</taxon>
        <taxon>ecological metagenomes</taxon>
    </lineage>
</organism>
<dbReference type="InterPro" id="IPR013320">
    <property type="entry name" value="ConA-like_dom_sf"/>
</dbReference>
<protein>
    <recommendedName>
        <fullName evidence="2">LamG-like jellyroll fold domain-containing protein</fullName>
    </recommendedName>
</protein>
<comment type="caution">
    <text evidence="1">The sequence shown here is derived from an EMBL/GenBank/DDBJ whole genome shotgun (WGS) entry which is preliminary data.</text>
</comment>
<dbReference type="Pfam" id="PF13385">
    <property type="entry name" value="Laminin_G_3"/>
    <property type="match status" value="1"/>
</dbReference>
<evidence type="ECO:0000313" key="1">
    <source>
        <dbReference type="EMBL" id="MPN63319.1"/>
    </source>
</evidence>
<gene>
    <name evidence="1" type="ORF">SDC9_211077</name>
</gene>
<reference evidence="1" key="1">
    <citation type="submission" date="2019-08" db="EMBL/GenBank/DDBJ databases">
        <authorList>
            <person name="Kucharzyk K."/>
            <person name="Murdoch R.W."/>
            <person name="Higgins S."/>
            <person name="Loffler F."/>
        </authorList>
    </citation>
    <scope>NUCLEOTIDE SEQUENCE</scope>
</reference>
<dbReference type="Gene3D" id="2.60.120.200">
    <property type="match status" value="1"/>
</dbReference>